<gene>
    <name evidence="2" type="ORF">JAAARDRAFT_196131</name>
</gene>
<dbReference type="InParanoid" id="A0A067PVI3"/>
<evidence type="ECO:0000313" key="3">
    <source>
        <dbReference type="Proteomes" id="UP000027265"/>
    </source>
</evidence>
<feature type="compositionally biased region" description="Basic residues" evidence="1">
    <location>
        <begin position="418"/>
        <end position="431"/>
    </location>
</feature>
<organism evidence="2 3">
    <name type="scientific">Jaapia argillacea MUCL 33604</name>
    <dbReference type="NCBI Taxonomy" id="933084"/>
    <lineage>
        <taxon>Eukaryota</taxon>
        <taxon>Fungi</taxon>
        <taxon>Dikarya</taxon>
        <taxon>Basidiomycota</taxon>
        <taxon>Agaricomycotina</taxon>
        <taxon>Agaricomycetes</taxon>
        <taxon>Agaricomycetidae</taxon>
        <taxon>Jaapiales</taxon>
        <taxon>Jaapiaceae</taxon>
        <taxon>Jaapia</taxon>
    </lineage>
</organism>
<dbReference type="EMBL" id="KL197726">
    <property type="protein sequence ID" value="KDQ55292.1"/>
    <property type="molecule type" value="Genomic_DNA"/>
</dbReference>
<accession>A0A067PVI3</accession>
<dbReference type="AlphaFoldDB" id="A0A067PVI3"/>
<protein>
    <submittedName>
        <fullName evidence="2">Uncharacterized protein</fullName>
    </submittedName>
</protein>
<dbReference type="HOGENOM" id="CLU_595903_0_0_1"/>
<feature type="region of interest" description="Disordered" evidence="1">
    <location>
        <begin position="410"/>
        <end position="459"/>
    </location>
</feature>
<sequence length="459" mass="51767">MLHINNPPTFQDHEVESSATIAAQEDEEEHLVETETREIGLVEQQINSYLEYMCKPTIAKSKMGNEAHLYEILQSEYECYVLGKTLKPTVILTYTQGIQGSILRLLMSLVINEEYRHKLSYASLFHNVTFIFFFNIDFKQLFWKDFVLMTKSHQSDKGTLEARMFITDHQEKSDIYLLWDSHAKTSMGNLVYGGSASTGYESGNILLEAYLGPILFNSLPTIKLARKGIFFLTCGPLMSVTNSRRRVEALVAKDYFSFIVVFCGGSVVPNTITLNLTKAISLTVTYNYSILAAIEVAFSADVQALGHSPVSVTTTFTDAATGGQFMKTMSLVQSNHYWHPFGLIAPACPSLTCQTIQLHVLSTDWFPQPNWIAPATIRSLQCIYWVPYPQPAMIMTWMTGEEQAEKTRQMQRLESQKRKANGFRSKGKTKRNKVEQSTPSLPPDSSIDLSIDNMSDSED</sequence>
<dbReference type="OrthoDB" id="2620490at2759"/>
<name>A0A067PVI3_9AGAM</name>
<dbReference type="Proteomes" id="UP000027265">
    <property type="component" value="Unassembled WGS sequence"/>
</dbReference>
<proteinExistence type="predicted"/>
<reference evidence="3" key="1">
    <citation type="journal article" date="2014" name="Proc. Natl. Acad. Sci. U.S.A.">
        <title>Extensive sampling of basidiomycete genomes demonstrates inadequacy of the white-rot/brown-rot paradigm for wood decay fungi.</title>
        <authorList>
            <person name="Riley R."/>
            <person name="Salamov A.A."/>
            <person name="Brown D.W."/>
            <person name="Nagy L.G."/>
            <person name="Floudas D."/>
            <person name="Held B.W."/>
            <person name="Levasseur A."/>
            <person name="Lombard V."/>
            <person name="Morin E."/>
            <person name="Otillar R."/>
            <person name="Lindquist E.A."/>
            <person name="Sun H."/>
            <person name="LaButti K.M."/>
            <person name="Schmutz J."/>
            <person name="Jabbour D."/>
            <person name="Luo H."/>
            <person name="Baker S.E."/>
            <person name="Pisabarro A.G."/>
            <person name="Walton J.D."/>
            <person name="Blanchette R.A."/>
            <person name="Henrissat B."/>
            <person name="Martin F."/>
            <person name="Cullen D."/>
            <person name="Hibbett D.S."/>
            <person name="Grigoriev I.V."/>
        </authorList>
    </citation>
    <scope>NUCLEOTIDE SEQUENCE [LARGE SCALE GENOMIC DNA]</scope>
    <source>
        <strain evidence="3">MUCL 33604</strain>
    </source>
</reference>
<feature type="compositionally biased region" description="Low complexity" evidence="1">
    <location>
        <begin position="443"/>
        <end position="452"/>
    </location>
</feature>
<evidence type="ECO:0000313" key="2">
    <source>
        <dbReference type="EMBL" id="KDQ55292.1"/>
    </source>
</evidence>
<evidence type="ECO:0000256" key="1">
    <source>
        <dbReference type="SAM" id="MobiDB-lite"/>
    </source>
</evidence>
<keyword evidence="3" id="KW-1185">Reference proteome</keyword>